<reference evidence="1 2" key="1">
    <citation type="submission" date="2017-05" db="EMBL/GenBank/DDBJ databases">
        <title>Whole genome sequence of Pseudomonas putida isolate 1312 commercialized as a biostimulant.</title>
        <authorList>
            <person name="Crovadore J."/>
            <person name="Blanc P."/>
            <person name="Chablais R."/>
            <person name="Cochard B."/>
            <person name="Grizard D."/>
            <person name="Lefort F."/>
        </authorList>
    </citation>
    <scope>NUCLEOTIDE SEQUENCE [LARGE SCALE GENOMIC DNA]</scope>
    <source>
        <strain evidence="1 2">1312</strain>
    </source>
</reference>
<sequence>MCAQLSQLRRIRIFCGFEFTLAMLRKVADVTTTFHFGALQSQARPTVGHLYGKVLIFHRKKALANVLVAMD</sequence>
<evidence type="ECO:0000313" key="1">
    <source>
        <dbReference type="EMBL" id="OUM23699.1"/>
    </source>
</evidence>
<protein>
    <submittedName>
        <fullName evidence="1">Uncharacterized protein</fullName>
    </submittedName>
</protein>
<organism evidence="1 2">
    <name type="scientific">Pseudomonas putida</name>
    <name type="common">Arthrobacter siderocapsulatus</name>
    <dbReference type="NCBI Taxonomy" id="303"/>
    <lineage>
        <taxon>Bacteria</taxon>
        <taxon>Pseudomonadati</taxon>
        <taxon>Pseudomonadota</taxon>
        <taxon>Gammaproteobacteria</taxon>
        <taxon>Pseudomonadales</taxon>
        <taxon>Pseudomonadaceae</taxon>
        <taxon>Pseudomonas</taxon>
    </lineage>
</organism>
<proteinExistence type="predicted"/>
<dbReference type="Proteomes" id="UP000196082">
    <property type="component" value="Unassembled WGS sequence"/>
</dbReference>
<dbReference type="AlphaFoldDB" id="A0A1Y3KD55"/>
<comment type="caution">
    <text evidence="1">The sequence shown here is derived from an EMBL/GenBank/DDBJ whole genome shotgun (WGS) entry which is preliminary data.</text>
</comment>
<dbReference type="EMBL" id="NFSB01000090">
    <property type="protein sequence ID" value="OUM23699.1"/>
    <property type="molecule type" value="Genomic_DNA"/>
</dbReference>
<gene>
    <name evidence="1" type="ORF">B8W72_27755</name>
</gene>
<evidence type="ECO:0000313" key="2">
    <source>
        <dbReference type="Proteomes" id="UP000196082"/>
    </source>
</evidence>
<name>A0A1Y3KD55_PSEPU</name>
<accession>A0A1Y3KD55</accession>